<evidence type="ECO:0000313" key="3">
    <source>
        <dbReference type="EMBL" id="CAL6066442.1"/>
    </source>
</evidence>
<dbReference type="EMBL" id="CATOUU010000068">
    <property type="protein sequence ID" value="CAI9915249.1"/>
    <property type="molecule type" value="Genomic_DNA"/>
</dbReference>
<dbReference type="Proteomes" id="UP001642409">
    <property type="component" value="Unassembled WGS sequence"/>
</dbReference>
<gene>
    <name evidence="2" type="ORF">HINF_LOCUS10503</name>
    <name evidence="1" type="ORF">HINF_LOCUS2894</name>
    <name evidence="3" type="ORF">HINF_LOCUS52353</name>
    <name evidence="4" type="ORF">HINF_LOCUS76077</name>
</gene>
<reference evidence="1" key="1">
    <citation type="submission" date="2023-06" db="EMBL/GenBank/DDBJ databases">
        <authorList>
            <person name="Kurt Z."/>
        </authorList>
    </citation>
    <scope>NUCLEOTIDE SEQUENCE</scope>
</reference>
<keyword evidence="5" id="KW-1185">Reference proteome</keyword>
<organism evidence="1">
    <name type="scientific">Hexamita inflata</name>
    <dbReference type="NCBI Taxonomy" id="28002"/>
    <lineage>
        <taxon>Eukaryota</taxon>
        <taxon>Metamonada</taxon>
        <taxon>Diplomonadida</taxon>
        <taxon>Hexamitidae</taxon>
        <taxon>Hexamitinae</taxon>
        <taxon>Hexamita</taxon>
    </lineage>
</organism>
<dbReference type="EMBL" id="CATOUU010000264">
    <property type="protein sequence ID" value="CAI9922858.1"/>
    <property type="molecule type" value="Genomic_DNA"/>
</dbReference>
<evidence type="ECO:0000313" key="5">
    <source>
        <dbReference type="Proteomes" id="UP001642409"/>
    </source>
</evidence>
<dbReference type="EMBL" id="CAXDID020000261">
    <property type="protein sequence ID" value="CAL6066442.1"/>
    <property type="molecule type" value="Genomic_DNA"/>
</dbReference>
<name>A0AA86TD21_9EUKA</name>
<accession>A0AA86TD21</accession>
<sequence length="122" mass="14538">MKQIGRFKRIFKKRQFLSFHDRLFMTIDSESGVKKFDVDFGTFPKKKQSCVSDSMYCYFICRLIYFQNIPLESLSGRNPPHKWPTWNLSQKLAKDTRISPNSMIIDVFLILAHISTHLRFRK</sequence>
<reference evidence="3 5" key="2">
    <citation type="submission" date="2024-07" db="EMBL/GenBank/DDBJ databases">
        <authorList>
            <person name="Akdeniz Z."/>
        </authorList>
    </citation>
    <scope>NUCLEOTIDE SEQUENCE [LARGE SCALE GENOMIC DNA]</scope>
</reference>
<dbReference type="EMBL" id="CAXDID020000695">
    <property type="protein sequence ID" value="CAL6110770.1"/>
    <property type="molecule type" value="Genomic_DNA"/>
</dbReference>
<evidence type="ECO:0000313" key="1">
    <source>
        <dbReference type="EMBL" id="CAI9915249.1"/>
    </source>
</evidence>
<protein>
    <submittedName>
        <fullName evidence="3">Hypothetical_protein</fullName>
    </submittedName>
</protein>
<evidence type="ECO:0000313" key="4">
    <source>
        <dbReference type="EMBL" id="CAL6110770.1"/>
    </source>
</evidence>
<evidence type="ECO:0000313" key="2">
    <source>
        <dbReference type="EMBL" id="CAI9922858.1"/>
    </source>
</evidence>
<dbReference type="AlphaFoldDB" id="A0AA86TD21"/>
<comment type="caution">
    <text evidence="1">The sequence shown here is derived from an EMBL/GenBank/DDBJ whole genome shotgun (WGS) entry which is preliminary data.</text>
</comment>
<proteinExistence type="predicted"/>